<dbReference type="RefSeq" id="XP_046013452.1">
    <property type="nucleotide sequence ID" value="XM_046156607.1"/>
</dbReference>
<keyword evidence="6" id="KW-0732">Signal</keyword>
<dbReference type="PANTHER" id="PTHR24252">
    <property type="entry name" value="ACROSIN-RELATED"/>
    <property type="match status" value="1"/>
</dbReference>
<dbReference type="EMBL" id="JAGTJQ010000004">
    <property type="protein sequence ID" value="KAH7032620.1"/>
    <property type="molecule type" value="Genomic_DNA"/>
</dbReference>
<evidence type="ECO:0000259" key="7">
    <source>
        <dbReference type="PROSITE" id="PS50240"/>
    </source>
</evidence>
<dbReference type="SMART" id="SM00020">
    <property type="entry name" value="Tryp_SPc"/>
    <property type="match status" value="1"/>
</dbReference>
<comment type="caution">
    <text evidence="8">The sequence shown here is derived from an EMBL/GenBank/DDBJ whole genome shotgun (WGS) entry which is preliminary data.</text>
</comment>
<gene>
    <name evidence="8" type="ORF">B0I36DRAFT_347802</name>
</gene>
<accession>A0A9P9BRB5</accession>
<protein>
    <submittedName>
        <fullName evidence="8">Extracellular trypsin protease</fullName>
    </submittedName>
</protein>
<name>A0A9P9BRB5_9PEZI</name>
<organism evidence="8 9">
    <name type="scientific">Microdochium trichocladiopsis</name>
    <dbReference type="NCBI Taxonomy" id="1682393"/>
    <lineage>
        <taxon>Eukaryota</taxon>
        <taxon>Fungi</taxon>
        <taxon>Dikarya</taxon>
        <taxon>Ascomycota</taxon>
        <taxon>Pezizomycotina</taxon>
        <taxon>Sordariomycetes</taxon>
        <taxon>Xylariomycetidae</taxon>
        <taxon>Xylariales</taxon>
        <taxon>Microdochiaceae</taxon>
        <taxon>Microdochium</taxon>
    </lineage>
</organism>
<dbReference type="InterPro" id="IPR033116">
    <property type="entry name" value="TRYPSIN_SER"/>
</dbReference>
<dbReference type="InterPro" id="IPR001254">
    <property type="entry name" value="Trypsin_dom"/>
</dbReference>
<dbReference type="OrthoDB" id="6380398at2759"/>
<dbReference type="GO" id="GO:0006508">
    <property type="term" value="P:proteolysis"/>
    <property type="evidence" value="ECO:0007669"/>
    <property type="project" value="UniProtKB-KW"/>
</dbReference>
<dbReference type="GO" id="GO:0004252">
    <property type="term" value="F:serine-type endopeptidase activity"/>
    <property type="evidence" value="ECO:0007669"/>
    <property type="project" value="InterPro"/>
</dbReference>
<dbReference type="Gene3D" id="2.40.10.10">
    <property type="entry name" value="Trypsin-like serine proteases"/>
    <property type="match status" value="2"/>
</dbReference>
<dbReference type="Proteomes" id="UP000756346">
    <property type="component" value="Unassembled WGS sequence"/>
</dbReference>
<dbReference type="PROSITE" id="PS00135">
    <property type="entry name" value="TRYPSIN_SER"/>
    <property type="match status" value="1"/>
</dbReference>
<evidence type="ECO:0000313" key="9">
    <source>
        <dbReference type="Proteomes" id="UP000756346"/>
    </source>
</evidence>
<evidence type="ECO:0000256" key="6">
    <source>
        <dbReference type="SAM" id="SignalP"/>
    </source>
</evidence>
<keyword evidence="9" id="KW-1185">Reference proteome</keyword>
<dbReference type="CDD" id="cd00190">
    <property type="entry name" value="Tryp_SPc"/>
    <property type="match status" value="1"/>
</dbReference>
<reference evidence="8" key="1">
    <citation type="journal article" date="2021" name="Nat. Commun.">
        <title>Genetic determinants of endophytism in the Arabidopsis root mycobiome.</title>
        <authorList>
            <person name="Mesny F."/>
            <person name="Miyauchi S."/>
            <person name="Thiergart T."/>
            <person name="Pickel B."/>
            <person name="Atanasova L."/>
            <person name="Karlsson M."/>
            <person name="Huettel B."/>
            <person name="Barry K.W."/>
            <person name="Haridas S."/>
            <person name="Chen C."/>
            <person name="Bauer D."/>
            <person name="Andreopoulos W."/>
            <person name="Pangilinan J."/>
            <person name="LaButti K."/>
            <person name="Riley R."/>
            <person name="Lipzen A."/>
            <person name="Clum A."/>
            <person name="Drula E."/>
            <person name="Henrissat B."/>
            <person name="Kohler A."/>
            <person name="Grigoriev I.V."/>
            <person name="Martin F.M."/>
            <person name="Hacquard S."/>
        </authorList>
    </citation>
    <scope>NUCLEOTIDE SEQUENCE</scope>
    <source>
        <strain evidence="8">MPI-CAGE-CH-0230</strain>
    </source>
</reference>
<dbReference type="SUPFAM" id="SSF50494">
    <property type="entry name" value="Trypsin-like serine proteases"/>
    <property type="match status" value="1"/>
</dbReference>
<keyword evidence="4" id="KW-1015">Disulfide bond</keyword>
<dbReference type="Pfam" id="PF00089">
    <property type="entry name" value="Trypsin"/>
    <property type="match status" value="1"/>
</dbReference>
<dbReference type="PRINTS" id="PR00722">
    <property type="entry name" value="CHYMOTRYPSIN"/>
</dbReference>
<dbReference type="InterPro" id="IPR043504">
    <property type="entry name" value="Peptidase_S1_PA_chymotrypsin"/>
</dbReference>
<dbReference type="InterPro" id="IPR001314">
    <property type="entry name" value="Peptidase_S1A"/>
</dbReference>
<keyword evidence="1 5" id="KW-0645">Protease</keyword>
<dbReference type="GeneID" id="70186153"/>
<keyword evidence="2 5" id="KW-0378">Hydrolase</keyword>
<feature type="domain" description="Peptidase S1" evidence="7">
    <location>
        <begin position="47"/>
        <end position="278"/>
    </location>
</feature>
<dbReference type="InterPro" id="IPR009003">
    <property type="entry name" value="Peptidase_S1_PA"/>
</dbReference>
<dbReference type="FunFam" id="2.40.10.10:FF:000077">
    <property type="entry name" value="Predicted protein"/>
    <property type="match status" value="1"/>
</dbReference>
<evidence type="ECO:0000256" key="3">
    <source>
        <dbReference type="ARBA" id="ARBA00022825"/>
    </source>
</evidence>
<evidence type="ECO:0000256" key="2">
    <source>
        <dbReference type="ARBA" id="ARBA00022801"/>
    </source>
</evidence>
<dbReference type="AlphaFoldDB" id="A0A9P9BRB5"/>
<keyword evidence="3 5" id="KW-0720">Serine protease</keyword>
<dbReference type="PROSITE" id="PS00134">
    <property type="entry name" value="TRYPSIN_HIS"/>
    <property type="match status" value="1"/>
</dbReference>
<dbReference type="InterPro" id="IPR018114">
    <property type="entry name" value="TRYPSIN_HIS"/>
</dbReference>
<feature type="chain" id="PRO_5040180536" evidence="6">
    <location>
        <begin position="21"/>
        <end position="278"/>
    </location>
</feature>
<evidence type="ECO:0000256" key="5">
    <source>
        <dbReference type="RuleBase" id="RU363034"/>
    </source>
</evidence>
<dbReference type="PROSITE" id="PS50240">
    <property type="entry name" value="TRYPSIN_DOM"/>
    <property type="match status" value="1"/>
</dbReference>
<evidence type="ECO:0000256" key="1">
    <source>
        <dbReference type="ARBA" id="ARBA00022670"/>
    </source>
</evidence>
<evidence type="ECO:0000313" key="8">
    <source>
        <dbReference type="EMBL" id="KAH7032620.1"/>
    </source>
</evidence>
<proteinExistence type="predicted"/>
<sequence length="278" mass="28821">MLALTKVAAALAVLSAIATAAPAPNPLAELEDRDGVELDEGTSSVNIVGGEEAGAKDFPFIVSLSPIGPFSSHFCGGVLINANTVLTAGHCSWTQTASLVQVRAGSLKWASGGVLVNVSEIVVHEKYYDPTFFTNDIALWHLATPIRTSSTISYSKLPIQGSDPTDGAPAVTAGWGYTLPGNRTLAATLQKVSVPIVSRDRCQASYPGEDVTTAMICAGLVAGGKDACQGDSGGPIVDAKSKAVLGLTSWGAGCALPELYGVYTNVGLFVDWINTHKW</sequence>
<dbReference type="PANTHER" id="PTHR24252:SF7">
    <property type="entry name" value="HYALIN"/>
    <property type="match status" value="1"/>
</dbReference>
<feature type="signal peptide" evidence="6">
    <location>
        <begin position="1"/>
        <end position="20"/>
    </location>
</feature>
<evidence type="ECO:0000256" key="4">
    <source>
        <dbReference type="ARBA" id="ARBA00023157"/>
    </source>
</evidence>